<dbReference type="GO" id="GO:0003824">
    <property type="term" value="F:catalytic activity"/>
    <property type="evidence" value="ECO:0007669"/>
    <property type="project" value="InterPro"/>
</dbReference>
<dbReference type="Pfam" id="PF03473">
    <property type="entry name" value="MOSC"/>
    <property type="match status" value="1"/>
</dbReference>
<gene>
    <name evidence="2" type="ORF">PAM7066_02665</name>
</gene>
<proteinExistence type="predicted"/>
<dbReference type="InterPro" id="IPR005303">
    <property type="entry name" value="MOCOS_middle"/>
</dbReference>
<dbReference type="AlphaFoldDB" id="A0A1Y5TA02"/>
<feature type="domain" description="MOSC" evidence="1">
    <location>
        <begin position="76"/>
        <end position="243"/>
    </location>
</feature>
<dbReference type="PANTHER" id="PTHR36930">
    <property type="entry name" value="METAL-SULFUR CLUSTER BIOSYNTHESIS PROTEINS YUAD-RELATED"/>
    <property type="match status" value="1"/>
</dbReference>
<evidence type="ECO:0000313" key="2">
    <source>
        <dbReference type="EMBL" id="SLN55673.1"/>
    </source>
</evidence>
<protein>
    <submittedName>
        <fullName evidence="2">MOSC domain protein</fullName>
    </submittedName>
</protein>
<dbReference type="SUPFAM" id="SSF50800">
    <property type="entry name" value="PK beta-barrel domain-like"/>
    <property type="match status" value="1"/>
</dbReference>
<dbReference type="OrthoDB" id="581532at2"/>
<dbReference type="Gene3D" id="2.40.33.20">
    <property type="entry name" value="PK beta-barrel domain-like"/>
    <property type="match status" value="1"/>
</dbReference>
<dbReference type="InterPro" id="IPR052716">
    <property type="entry name" value="MOSC_domain"/>
</dbReference>
<dbReference type="RefSeq" id="WP_085854657.1">
    <property type="nucleotide sequence ID" value="NZ_FOPF01000007.1"/>
</dbReference>
<dbReference type="STRING" id="315423.SAMN04488020_107191"/>
<dbReference type="GO" id="GO:0030151">
    <property type="term" value="F:molybdenum ion binding"/>
    <property type="evidence" value="ECO:0007669"/>
    <property type="project" value="InterPro"/>
</dbReference>
<sequence length="244" mass="26027">MKVGGLYRYPIKGVGAEPLDAAFLSADAPFPGDRAWAIAHAKAPDRSGWMPKAAFLQVMAGPGLAAVRAETAGDRITLSHPDRPTRSFSLPDDAAQLLDWVRPIWPEDKPAPARVLPAPPESFADNGQATVHVLTQATLDALSEAAGQTVEALRFRANIVISDAEAWSELGWVGRRLRLGDAEIEVLEPTGRCRATDANPDTGTRDIAMLELLSKTTGGKDVGVYARVTRGGTVNRGETVELLA</sequence>
<dbReference type="PANTHER" id="PTHR36930:SF1">
    <property type="entry name" value="MOSC DOMAIN-CONTAINING PROTEIN"/>
    <property type="match status" value="1"/>
</dbReference>
<dbReference type="Pfam" id="PF03476">
    <property type="entry name" value="MOSC_N"/>
    <property type="match status" value="1"/>
</dbReference>
<accession>A0A1Y5TA02</accession>
<dbReference type="InterPro" id="IPR011037">
    <property type="entry name" value="Pyrv_Knase-like_insert_dom_sf"/>
</dbReference>
<dbReference type="PROSITE" id="PS51340">
    <property type="entry name" value="MOSC"/>
    <property type="match status" value="1"/>
</dbReference>
<evidence type="ECO:0000259" key="1">
    <source>
        <dbReference type="PROSITE" id="PS51340"/>
    </source>
</evidence>
<keyword evidence="3" id="KW-1185">Reference proteome</keyword>
<dbReference type="GO" id="GO:0030170">
    <property type="term" value="F:pyridoxal phosphate binding"/>
    <property type="evidence" value="ECO:0007669"/>
    <property type="project" value="InterPro"/>
</dbReference>
<dbReference type="InterPro" id="IPR005302">
    <property type="entry name" value="MoCF_Sase_C"/>
</dbReference>
<name>A0A1Y5TA02_9RHOB</name>
<reference evidence="2 3" key="1">
    <citation type="submission" date="2017-03" db="EMBL/GenBank/DDBJ databases">
        <authorList>
            <person name="Afonso C.L."/>
            <person name="Miller P.J."/>
            <person name="Scott M.A."/>
            <person name="Spackman E."/>
            <person name="Goraichik I."/>
            <person name="Dimitrov K.M."/>
            <person name="Suarez D.L."/>
            <person name="Swayne D.E."/>
        </authorList>
    </citation>
    <scope>NUCLEOTIDE SEQUENCE [LARGE SCALE GENOMIC DNA]</scope>
    <source>
        <strain evidence="2 3">CECT 7066</strain>
    </source>
</reference>
<evidence type="ECO:0000313" key="3">
    <source>
        <dbReference type="Proteomes" id="UP000193870"/>
    </source>
</evidence>
<organism evidence="2 3">
    <name type="scientific">Palleronia marisminoris</name>
    <dbReference type="NCBI Taxonomy" id="315423"/>
    <lineage>
        <taxon>Bacteria</taxon>
        <taxon>Pseudomonadati</taxon>
        <taxon>Pseudomonadota</taxon>
        <taxon>Alphaproteobacteria</taxon>
        <taxon>Rhodobacterales</taxon>
        <taxon>Roseobacteraceae</taxon>
        <taxon>Palleronia</taxon>
    </lineage>
</organism>
<dbReference type="EMBL" id="FWFV01000007">
    <property type="protein sequence ID" value="SLN55673.1"/>
    <property type="molecule type" value="Genomic_DNA"/>
</dbReference>
<dbReference type="Proteomes" id="UP000193870">
    <property type="component" value="Unassembled WGS sequence"/>
</dbReference>